<protein>
    <submittedName>
        <fullName evidence="2">Uncharacterized protein</fullName>
    </submittedName>
</protein>
<keyword evidence="1" id="KW-0472">Membrane</keyword>
<feature type="transmembrane region" description="Helical" evidence="1">
    <location>
        <begin position="45"/>
        <end position="63"/>
    </location>
</feature>
<dbReference type="AlphaFoldDB" id="E7C807"/>
<keyword evidence="1" id="KW-1133">Transmembrane helix</keyword>
<evidence type="ECO:0000256" key="1">
    <source>
        <dbReference type="SAM" id="Phobius"/>
    </source>
</evidence>
<feature type="transmembrane region" description="Helical" evidence="1">
    <location>
        <begin position="93"/>
        <end position="115"/>
    </location>
</feature>
<evidence type="ECO:0000313" key="2">
    <source>
        <dbReference type="EMBL" id="ADI23582.1"/>
    </source>
</evidence>
<proteinExistence type="predicted"/>
<keyword evidence="1" id="KW-0812">Transmembrane</keyword>
<reference evidence="2" key="1">
    <citation type="submission" date="2010-01" db="EMBL/GenBank/DDBJ databases">
        <title>Genome fragments of uncultured bacteria from the North Pacific subtropical Gyre.</title>
        <authorList>
            <person name="Pham V.D."/>
            <person name="Delong E.F."/>
        </authorList>
    </citation>
    <scope>NUCLEOTIDE SEQUENCE</scope>
</reference>
<sequence>MFFKRKKSNLAIPIRPPGNVIYDRETKTWVKGPWFTEQDYIENYGVLRLTLVGIYFLTMLVWADSMGQFFVDIGWVQPDDNEHMHDTAAHSGYRFFISSVLCLMVNWVVLWKIALGQGRDR</sequence>
<accession>E7C807</accession>
<organism evidence="2">
    <name type="scientific">uncultured nuHF2 cluster bacterium HF0770_42C12</name>
    <dbReference type="NCBI Taxonomy" id="723593"/>
    <lineage>
        <taxon>Bacteria</taxon>
        <taxon>environmental samples</taxon>
    </lineage>
</organism>
<dbReference type="EMBL" id="GU568018">
    <property type="protein sequence ID" value="ADI23582.1"/>
    <property type="molecule type" value="Genomic_DNA"/>
</dbReference>
<name>E7C807_9BACT</name>